<organism evidence="1 2">
    <name type="scientific">Armillaria borealis</name>
    <dbReference type="NCBI Taxonomy" id="47425"/>
    <lineage>
        <taxon>Eukaryota</taxon>
        <taxon>Fungi</taxon>
        <taxon>Dikarya</taxon>
        <taxon>Basidiomycota</taxon>
        <taxon>Agaricomycotina</taxon>
        <taxon>Agaricomycetes</taxon>
        <taxon>Agaricomycetidae</taxon>
        <taxon>Agaricales</taxon>
        <taxon>Marasmiineae</taxon>
        <taxon>Physalacriaceae</taxon>
        <taxon>Armillaria</taxon>
    </lineage>
</organism>
<comment type="caution">
    <text evidence="1">The sequence shown here is derived from an EMBL/GenBank/DDBJ whole genome shotgun (WGS) entry which is preliminary data.</text>
</comment>
<dbReference type="AlphaFoldDB" id="A0AA39MJK1"/>
<proteinExistence type="predicted"/>
<name>A0AA39MJK1_9AGAR</name>
<reference evidence="1" key="1">
    <citation type="submission" date="2023-06" db="EMBL/GenBank/DDBJ databases">
        <authorList>
            <consortium name="Lawrence Berkeley National Laboratory"/>
            <person name="Ahrendt S."/>
            <person name="Sahu N."/>
            <person name="Indic B."/>
            <person name="Wong-Bajracharya J."/>
            <person name="Merenyi Z."/>
            <person name="Ke H.-M."/>
            <person name="Monk M."/>
            <person name="Kocsube S."/>
            <person name="Drula E."/>
            <person name="Lipzen A."/>
            <person name="Balint B."/>
            <person name="Henrissat B."/>
            <person name="Andreopoulos B."/>
            <person name="Martin F.M."/>
            <person name="Harder C.B."/>
            <person name="Rigling D."/>
            <person name="Ford K.L."/>
            <person name="Foster G.D."/>
            <person name="Pangilinan J."/>
            <person name="Papanicolaou A."/>
            <person name="Barry K."/>
            <person name="LaButti K."/>
            <person name="Viragh M."/>
            <person name="Koriabine M."/>
            <person name="Yan M."/>
            <person name="Riley R."/>
            <person name="Champramary S."/>
            <person name="Plett K.L."/>
            <person name="Tsai I.J."/>
            <person name="Slot J."/>
            <person name="Sipos G."/>
            <person name="Plett J."/>
            <person name="Nagy L.G."/>
            <person name="Grigoriev I.V."/>
        </authorList>
    </citation>
    <scope>NUCLEOTIDE SEQUENCE</scope>
    <source>
        <strain evidence="1">FPL87.14</strain>
    </source>
</reference>
<dbReference type="Proteomes" id="UP001175226">
    <property type="component" value="Unassembled WGS sequence"/>
</dbReference>
<keyword evidence="2" id="KW-1185">Reference proteome</keyword>
<dbReference type="EMBL" id="JAUEPT010000053">
    <property type="protein sequence ID" value="KAK0436697.1"/>
    <property type="molecule type" value="Genomic_DNA"/>
</dbReference>
<evidence type="ECO:0000313" key="2">
    <source>
        <dbReference type="Proteomes" id="UP001175226"/>
    </source>
</evidence>
<protein>
    <submittedName>
        <fullName evidence="1">Uncharacterized protein</fullName>
    </submittedName>
</protein>
<sequence>MACDLYDLPISEEGLNVRPGLSSSKVHTHASSVTAIHVRRARRNTVQVLPQSKLASVKGRSVGGTVISIVIMNIIRERGKESPEVSKEVIGATRISVNKSTKAVCGGRPRRRGRV</sequence>
<accession>A0AA39MJK1</accession>
<evidence type="ECO:0000313" key="1">
    <source>
        <dbReference type="EMBL" id="KAK0436697.1"/>
    </source>
</evidence>
<gene>
    <name evidence="1" type="ORF">EV421DRAFT_1739394</name>
</gene>